<feature type="compositionally biased region" description="Polar residues" evidence="1">
    <location>
        <begin position="359"/>
        <end position="386"/>
    </location>
</feature>
<comment type="caution">
    <text evidence="4">The sequence shown here is derived from an EMBL/GenBank/DDBJ whole genome shotgun (WGS) entry which is preliminary data.</text>
</comment>
<feature type="domain" description="DUF4378" evidence="2">
    <location>
        <begin position="748"/>
        <end position="900"/>
    </location>
</feature>
<feature type="region of interest" description="Disordered" evidence="1">
    <location>
        <begin position="581"/>
        <end position="615"/>
    </location>
</feature>
<feature type="compositionally biased region" description="Basic and acidic residues" evidence="1">
    <location>
        <begin position="596"/>
        <end position="605"/>
    </location>
</feature>
<dbReference type="EMBL" id="SDAM02000081">
    <property type="protein sequence ID" value="KAH6831951.1"/>
    <property type="molecule type" value="Genomic_DNA"/>
</dbReference>
<proteinExistence type="predicted"/>
<evidence type="ECO:0000256" key="1">
    <source>
        <dbReference type="SAM" id="MobiDB-lite"/>
    </source>
</evidence>
<sequence length="908" mass="99387">MGIEKQGSKGGNYVGGFLQLFDWNAKSRKKLFSSKSDLPEKFKQKKRFDGNLPTTNLEMLDEDEIAARPSMKGSSDYSCASSVTDEDLYGSKAPGVVARLMGLDSMPKSNAPDPYSTPFSESRSLPGSYYQSKILDYRQDPQIMHSSSLQKLGIRAGMEPKYQKVTPKPIEKFQTEVLPPRSAKSIPFTHHKLLSPIKSASFIPPKDAVHIMEAAARIIEPGHQVSRKPVLPLAGSSSVPLKVKDLKEKVQAAQKPPKPCEGSQRPGEARGVKQLRGNSMTKSSNSGSADAMSVTSFQDSVEVSSAVKSKGKSISLALQAKANVQKREALNSNGSKMCVSSHAETNEFSPNMLFTSQAGTQKSSTLKKGSTQKSSSVLRQNNQKQNCIVDRGRLPLPSKSNLQGGKAVSGDLSSARRHNSSKLVDTSKVSSRKLSSDVKDDKSNASSCSSERVTRKKRSIEGNYHSENSQAAHNLRRDKNGKVVQSTSIMDAQSSWDRDSGKAGADVISFTFTAPMRSTEFQENCKNFPVDSPSKRMMLNSDGMAASKFSFLGHNIKGSDSLSSFLELQLKELAHKVEFSQQKSGAVPLKSSSLPGEHKTKDGNHSVDPVGQPGSSLYSLRDPKGFIAGQHFEGQGEKGTSRRTISEDGKFLSCRLPSPVSVFQHSSFTESYNSSDRADSNHVTGGGSKCSSVQFEDALSRYSTSTFIPFEGDAELSDSCSSTSAGTVAKRQETTLTSSKYGKSRSWELEYVKDMLCNIELMFTDYTMGRASEIISPHLFDQLESCKKYFNGCGLVSGTNRRLMFDCVTECLDMRCRRLAAGGYELWAKGVAVVKRKDRLAEDVYKEISGWNTMGDFMVDELVDNDMSSSPYGRWLDYDVEGFELGIQIESRILNSLIDEVVADILVL</sequence>
<dbReference type="PANTHER" id="PTHR21726:SF29">
    <property type="entry name" value="EXPRESSED PROTEIN"/>
    <property type="match status" value="1"/>
</dbReference>
<dbReference type="PANTHER" id="PTHR21726">
    <property type="entry name" value="PHOSPHATIDYLINOSITOL N-ACETYLGLUCOSAMINYLTRANSFERASE SUBUNIT P DOWN SYNDROME CRITICAL REGION PROTEIN 5 -RELATED"/>
    <property type="match status" value="1"/>
</dbReference>
<name>A0AAD4JEJ5_PERFH</name>
<feature type="region of interest" description="Disordered" evidence="1">
    <location>
        <begin position="359"/>
        <end position="480"/>
    </location>
</feature>
<feature type="compositionally biased region" description="Polar residues" evidence="1">
    <location>
        <begin position="581"/>
        <end position="594"/>
    </location>
</feature>
<feature type="region of interest" description="Disordered" evidence="1">
    <location>
        <begin position="248"/>
        <end position="293"/>
    </location>
</feature>
<evidence type="ECO:0000259" key="2">
    <source>
        <dbReference type="Pfam" id="PF14309"/>
    </source>
</evidence>
<dbReference type="InterPro" id="IPR032795">
    <property type="entry name" value="DUF3741-assoc"/>
</dbReference>
<feature type="compositionally biased region" description="Basic and acidic residues" evidence="1">
    <location>
        <begin position="434"/>
        <end position="443"/>
    </location>
</feature>
<accession>A0AAD4JEJ5</accession>
<protein>
    <recommendedName>
        <fullName evidence="6">DUF4378 domain-containing protein</fullName>
    </recommendedName>
</protein>
<feature type="compositionally biased region" description="Polar residues" evidence="1">
    <location>
        <begin position="276"/>
        <end position="293"/>
    </location>
</feature>
<feature type="domain" description="DUF3741" evidence="3">
    <location>
        <begin position="81"/>
        <end position="110"/>
    </location>
</feature>
<dbReference type="Pfam" id="PF14309">
    <property type="entry name" value="DUF4378"/>
    <property type="match status" value="1"/>
</dbReference>
<dbReference type="InterPro" id="IPR025486">
    <property type="entry name" value="DUF4378"/>
</dbReference>
<evidence type="ECO:0008006" key="6">
    <source>
        <dbReference type="Google" id="ProtNLM"/>
    </source>
</evidence>
<dbReference type="Proteomes" id="UP001190926">
    <property type="component" value="Unassembled WGS sequence"/>
</dbReference>
<organism evidence="4 5">
    <name type="scientific">Perilla frutescens var. hirtella</name>
    <name type="common">Perilla citriodora</name>
    <name type="synonym">Perilla setoyensis</name>
    <dbReference type="NCBI Taxonomy" id="608512"/>
    <lineage>
        <taxon>Eukaryota</taxon>
        <taxon>Viridiplantae</taxon>
        <taxon>Streptophyta</taxon>
        <taxon>Embryophyta</taxon>
        <taxon>Tracheophyta</taxon>
        <taxon>Spermatophyta</taxon>
        <taxon>Magnoliopsida</taxon>
        <taxon>eudicotyledons</taxon>
        <taxon>Gunneridae</taxon>
        <taxon>Pentapetalae</taxon>
        <taxon>asterids</taxon>
        <taxon>lamiids</taxon>
        <taxon>Lamiales</taxon>
        <taxon>Lamiaceae</taxon>
        <taxon>Nepetoideae</taxon>
        <taxon>Elsholtzieae</taxon>
        <taxon>Perilla</taxon>
    </lineage>
</organism>
<evidence type="ECO:0000259" key="3">
    <source>
        <dbReference type="Pfam" id="PF14383"/>
    </source>
</evidence>
<gene>
    <name evidence="4" type="ORF">C2S53_018196</name>
</gene>
<reference evidence="4 5" key="1">
    <citation type="journal article" date="2021" name="Nat. Commun.">
        <title>Incipient diploidization of the medicinal plant Perilla within 10,000 years.</title>
        <authorList>
            <person name="Zhang Y."/>
            <person name="Shen Q."/>
            <person name="Leng L."/>
            <person name="Zhang D."/>
            <person name="Chen S."/>
            <person name="Shi Y."/>
            <person name="Ning Z."/>
            <person name="Chen S."/>
        </authorList>
    </citation>
    <scope>NUCLEOTIDE SEQUENCE [LARGE SCALE GENOMIC DNA]</scope>
    <source>
        <strain evidence="5">cv. PC099</strain>
    </source>
</reference>
<evidence type="ECO:0000313" key="5">
    <source>
        <dbReference type="Proteomes" id="UP001190926"/>
    </source>
</evidence>
<feature type="compositionally biased region" description="Polar residues" evidence="1">
    <location>
        <begin position="421"/>
        <end position="433"/>
    </location>
</feature>
<keyword evidence="5" id="KW-1185">Reference proteome</keyword>
<dbReference type="Pfam" id="PF14383">
    <property type="entry name" value="VARLMGL"/>
    <property type="match status" value="1"/>
</dbReference>
<evidence type="ECO:0000313" key="4">
    <source>
        <dbReference type="EMBL" id="KAH6831951.1"/>
    </source>
</evidence>
<dbReference type="AlphaFoldDB" id="A0AAD4JEJ5"/>